<protein>
    <submittedName>
        <fullName evidence="1">Uncharacterized protein</fullName>
    </submittedName>
</protein>
<comment type="caution">
    <text evidence="1">The sequence shown here is derived from an EMBL/GenBank/DDBJ whole genome shotgun (WGS) entry which is preliminary data.</text>
</comment>
<evidence type="ECO:0000313" key="2">
    <source>
        <dbReference type="Proteomes" id="UP000186601"/>
    </source>
</evidence>
<dbReference type="Proteomes" id="UP000186601">
    <property type="component" value="Unassembled WGS sequence"/>
</dbReference>
<proteinExistence type="predicted"/>
<gene>
    <name evidence="1" type="ORF">PHLCEN_2v9093</name>
</gene>
<dbReference type="EMBL" id="MLYV02000884">
    <property type="protein sequence ID" value="PSR75528.1"/>
    <property type="molecule type" value="Genomic_DNA"/>
</dbReference>
<accession>A0A1U7KK12</accession>
<reference evidence="1 2" key="1">
    <citation type="submission" date="2018-02" db="EMBL/GenBank/DDBJ databases">
        <title>Genome sequence of the basidiomycete white-rot fungus Phlebia centrifuga.</title>
        <authorList>
            <person name="Granchi Z."/>
            <person name="Peng M."/>
            <person name="de Vries R.P."/>
            <person name="Hilden K."/>
            <person name="Makela M.R."/>
            <person name="Grigoriev I."/>
            <person name="Riley R."/>
        </authorList>
    </citation>
    <scope>NUCLEOTIDE SEQUENCE [LARGE SCALE GENOMIC DNA]</scope>
    <source>
        <strain evidence="1 2">FBCC195</strain>
    </source>
</reference>
<keyword evidence="2" id="KW-1185">Reference proteome</keyword>
<organism evidence="1 2">
    <name type="scientific">Hermanssonia centrifuga</name>
    <dbReference type="NCBI Taxonomy" id="98765"/>
    <lineage>
        <taxon>Eukaryota</taxon>
        <taxon>Fungi</taxon>
        <taxon>Dikarya</taxon>
        <taxon>Basidiomycota</taxon>
        <taxon>Agaricomycotina</taxon>
        <taxon>Agaricomycetes</taxon>
        <taxon>Polyporales</taxon>
        <taxon>Meruliaceae</taxon>
        <taxon>Hermanssonia</taxon>
    </lineage>
</organism>
<evidence type="ECO:0000313" key="1">
    <source>
        <dbReference type="EMBL" id="PSR75528.1"/>
    </source>
</evidence>
<name>A0A1U7KK12_9APHY</name>
<sequence length="76" mass="8130">MSLVPPFGLALGLLCPSNETTTSLSLNPFYCKYGTEEAEVTRSDEIGNGMADPGSGKQVTCFSWNRTLPPSKVIGF</sequence>
<dbReference type="AlphaFoldDB" id="A0A1U7KK12"/>